<dbReference type="STRING" id="1434700.SAMN06296427_102134"/>
<evidence type="ECO:0000313" key="1">
    <source>
        <dbReference type="EMBL" id="SMC42599.1"/>
    </source>
</evidence>
<evidence type="ECO:0008006" key="3">
    <source>
        <dbReference type="Google" id="ProtNLM"/>
    </source>
</evidence>
<dbReference type="OrthoDB" id="6402248at2"/>
<proteinExistence type="predicted"/>
<dbReference type="Pfam" id="PF14091">
    <property type="entry name" value="DUF4269"/>
    <property type="match status" value="1"/>
</dbReference>
<accession>A0A1W1Z2E1</accession>
<reference evidence="1 2" key="1">
    <citation type="submission" date="2017-04" db="EMBL/GenBank/DDBJ databases">
        <authorList>
            <person name="Afonso C.L."/>
            <person name="Miller P.J."/>
            <person name="Scott M.A."/>
            <person name="Spackman E."/>
            <person name="Goraichik I."/>
            <person name="Dimitrov K.M."/>
            <person name="Suarez D.L."/>
            <person name="Swayne D.E."/>
        </authorList>
    </citation>
    <scope>NUCLEOTIDE SEQUENCE [LARGE SCALE GENOMIC DNA]</scope>
    <source>
        <strain evidence="1 2">CGMCC 1.12708</strain>
    </source>
</reference>
<organism evidence="1 2">
    <name type="scientific">Moheibacter sediminis</name>
    <dbReference type="NCBI Taxonomy" id="1434700"/>
    <lineage>
        <taxon>Bacteria</taxon>
        <taxon>Pseudomonadati</taxon>
        <taxon>Bacteroidota</taxon>
        <taxon>Flavobacteriia</taxon>
        <taxon>Flavobacteriales</taxon>
        <taxon>Weeksellaceae</taxon>
        <taxon>Moheibacter</taxon>
    </lineage>
</organism>
<protein>
    <recommendedName>
        <fullName evidence="3">DUF4269 domain-containing protein</fullName>
    </recommendedName>
</protein>
<dbReference type="InterPro" id="IPR025365">
    <property type="entry name" value="DUF4269"/>
</dbReference>
<dbReference type="Proteomes" id="UP000192393">
    <property type="component" value="Unassembled WGS sequence"/>
</dbReference>
<gene>
    <name evidence="1" type="ORF">SAMN06296427_102134</name>
</gene>
<name>A0A1W1Z2E1_9FLAO</name>
<keyword evidence="2" id="KW-1185">Reference proteome</keyword>
<sequence length="174" mass="20620">MDKFKNIEYLQQGNPKQQLVFALLNEFKIIEILKNYNPLVIGTIPIEIDLPESDVDIILETDNFNELEKFLTIEFHHFQNFTIQQRIDEDKTILVCNFIIDKVPFEIYAENKPTYLQNGFLHMIKEYEILRKFGNDFKNQIIQLKKEGFKTEPAFAKLLNLHGNPYIELLHCKV</sequence>
<dbReference type="AlphaFoldDB" id="A0A1W1Z2E1"/>
<dbReference type="EMBL" id="FWXS01000002">
    <property type="protein sequence ID" value="SMC42599.1"/>
    <property type="molecule type" value="Genomic_DNA"/>
</dbReference>
<dbReference type="RefSeq" id="WP_084016239.1">
    <property type="nucleotide sequence ID" value="NZ_FWXS01000002.1"/>
</dbReference>
<evidence type="ECO:0000313" key="2">
    <source>
        <dbReference type="Proteomes" id="UP000192393"/>
    </source>
</evidence>